<feature type="signal peptide" evidence="1">
    <location>
        <begin position="1"/>
        <end position="21"/>
    </location>
</feature>
<proteinExistence type="predicted"/>
<sequence length="71" mass="8141">MIRSTLASRFSLLSLLSLSLSLRPDHNWSDDAPSQRTNVFGRHLMVCRRHTLYAHPLDWGKGKNMGGRKCF</sequence>
<dbReference type="AlphaFoldDB" id="A0A2M4DB69"/>
<accession>A0A2M4DB69</accession>
<evidence type="ECO:0000313" key="2">
    <source>
        <dbReference type="EMBL" id="MBW74823.1"/>
    </source>
</evidence>
<protein>
    <submittedName>
        <fullName evidence="2">Putative secreted protein</fullName>
    </submittedName>
</protein>
<reference evidence="2" key="1">
    <citation type="submission" date="2018-01" db="EMBL/GenBank/DDBJ databases">
        <title>An insight into the sialome of Amazonian anophelines.</title>
        <authorList>
            <person name="Ribeiro J.M."/>
            <person name="Scarpassa V."/>
            <person name="Calvo E."/>
        </authorList>
    </citation>
    <scope>NUCLEOTIDE SEQUENCE</scope>
</reference>
<organism evidence="2">
    <name type="scientific">Anopheles darlingi</name>
    <name type="common">Mosquito</name>
    <dbReference type="NCBI Taxonomy" id="43151"/>
    <lineage>
        <taxon>Eukaryota</taxon>
        <taxon>Metazoa</taxon>
        <taxon>Ecdysozoa</taxon>
        <taxon>Arthropoda</taxon>
        <taxon>Hexapoda</taxon>
        <taxon>Insecta</taxon>
        <taxon>Pterygota</taxon>
        <taxon>Neoptera</taxon>
        <taxon>Endopterygota</taxon>
        <taxon>Diptera</taxon>
        <taxon>Nematocera</taxon>
        <taxon>Culicoidea</taxon>
        <taxon>Culicidae</taxon>
        <taxon>Anophelinae</taxon>
        <taxon>Anopheles</taxon>
    </lineage>
</organism>
<name>A0A2M4DB69_ANODA</name>
<feature type="chain" id="PRO_5014656468" evidence="1">
    <location>
        <begin position="22"/>
        <end position="71"/>
    </location>
</feature>
<keyword evidence="1" id="KW-0732">Signal</keyword>
<evidence type="ECO:0000256" key="1">
    <source>
        <dbReference type="SAM" id="SignalP"/>
    </source>
</evidence>
<dbReference type="EMBL" id="GGFL01010645">
    <property type="protein sequence ID" value="MBW74823.1"/>
    <property type="molecule type" value="Transcribed_RNA"/>
</dbReference>